<evidence type="ECO:0000313" key="2">
    <source>
        <dbReference type="Proteomes" id="UP000225910"/>
    </source>
</evidence>
<reference evidence="1 2" key="1">
    <citation type="submission" date="2017-09" db="EMBL/GenBank/DDBJ databases">
        <title>Large-scale bioinformatics analysis of Bacillus genomes uncovers conserved roles of natural products in bacterial physiology.</title>
        <authorList>
            <consortium name="Agbiome Team Llc"/>
            <person name="Bleich R.M."/>
            <person name="Grubbs K.J."/>
            <person name="Santa Maria K.C."/>
            <person name="Allen S.E."/>
            <person name="Farag S."/>
            <person name="Shank E.A."/>
            <person name="Bowers A."/>
        </authorList>
    </citation>
    <scope>NUCLEOTIDE SEQUENCE [LARGE SCALE GENOMIC DNA]</scope>
    <source>
        <strain evidence="1 2">AFS064137</strain>
    </source>
</reference>
<dbReference type="RefSeq" id="WP_097984811.1">
    <property type="nucleotide sequence ID" value="NZ_LDFJ01000326.1"/>
</dbReference>
<name>A0A9X7AU43_BACTU</name>
<accession>A0A9X7AU43</accession>
<evidence type="ECO:0000313" key="1">
    <source>
        <dbReference type="EMBL" id="PFT73528.1"/>
    </source>
</evidence>
<dbReference type="AlphaFoldDB" id="A0A9X7AU43"/>
<proteinExistence type="predicted"/>
<organism evidence="1 2">
    <name type="scientific">Bacillus thuringiensis</name>
    <dbReference type="NCBI Taxonomy" id="1428"/>
    <lineage>
        <taxon>Bacteria</taxon>
        <taxon>Bacillati</taxon>
        <taxon>Bacillota</taxon>
        <taxon>Bacilli</taxon>
        <taxon>Bacillales</taxon>
        <taxon>Bacillaceae</taxon>
        <taxon>Bacillus</taxon>
        <taxon>Bacillus cereus group</taxon>
    </lineage>
</organism>
<protein>
    <recommendedName>
        <fullName evidence="3">Prophage helix-turn-helix protein</fullName>
    </recommendedName>
</protein>
<dbReference type="NCBIfam" id="NF038310">
    <property type="entry name" value="lysogeny_AimR"/>
    <property type="match status" value="1"/>
</dbReference>
<comment type="caution">
    <text evidence="1">The sequence shown here is derived from an EMBL/GenBank/DDBJ whole genome shotgun (WGS) entry which is preliminary data.</text>
</comment>
<dbReference type="Pfam" id="PF22871">
    <property type="entry name" value="AimR"/>
    <property type="match status" value="1"/>
</dbReference>
<gene>
    <name evidence="1" type="ORF">COK81_31475</name>
</gene>
<evidence type="ECO:0008006" key="3">
    <source>
        <dbReference type="Google" id="ProtNLM"/>
    </source>
</evidence>
<sequence>MQKLIQKVKEDMDKKGITREALHKKSGVPKTVITDGILTGKTVEMKFDTFLKLVPHIYETHLEQNEIVDEFMLRCKYELNTRKALCFCLCAGKMDIIDKLIAKHANNVALKKYLNIYKEIRVCAQKSIDFKRLSKKIDDESFGISNECAILVNILNDLCMYESYDIQKMKMYTEKMKEALEKVEDRFLKEMLTVFYQLRCAYIDLHHNQLESSRNLCRLVLNFSIELPSLKSSALCCIGESFMFLDKFKSEAYLIKAIRYLEEHGISIESKKYHNFQTTLAFCYIINGWNLNKIDFRYIAPSEMGLFEGLYRDREKGIIMLETMLSEHPHNPYLCFYLAYIKNDIIGLYKALELFIERGNSHYGIAVRRVIEAFEEVKN</sequence>
<dbReference type="InterPro" id="IPR047705">
    <property type="entry name" value="AimR-like"/>
</dbReference>
<dbReference type="Proteomes" id="UP000225910">
    <property type="component" value="Unassembled WGS sequence"/>
</dbReference>
<dbReference type="EMBL" id="NVCU01000440">
    <property type="protein sequence ID" value="PFT73528.1"/>
    <property type="molecule type" value="Genomic_DNA"/>
</dbReference>